<reference evidence="4 6" key="2">
    <citation type="journal article" date="2020" name="Cell Host Microbe">
        <title>Functional and Genomic Variation between Human-Derived Isolates of Lachnospiraceae Reveals Inter- and Intra-Species Diversity.</title>
        <authorList>
            <person name="Sorbara M.T."/>
            <person name="Littmann E.R."/>
            <person name="Fontana E."/>
            <person name="Moody T.U."/>
            <person name="Kohout C.E."/>
            <person name="Gjonbalaj M."/>
            <person name="Eaton V."/>
            <person name="Seok R."/>
            <person name="Leiner I.M."/>
            <person name="Pamer E.G."/>
        </authorList>
    </citation>
    <scope>NUCLEOTIDE SEQUENCE [LARGE SCALE GENOMIC DNA]</scope>
    <source>
        <strain evidence="4 6">MSK.14.57</strain>
    </source>
</reference>
<proteinExistence type="predicted"/>
<dbReference type="SUPFAM" id="SSF52540">
    <property type="entry name" value="P-loop containing nucleoside triphosphate hydrolases"/>
    <property type="match status" value="1"/>
</dbReference>
<dbReference type="GO" id="GO:0005524">
    <property type="term" value="F:ATP binding"/>
    <property type="evidence" value="ECO:0007669"/>
    <property type="project" value="UniProtKB-KW"/>
</dbReference>
<dbReference type="Proteomes" id="UP001644750">
    <property type="component" value="Unassembled WGS sequence"/>
</dbReference>
<dbReference type="AlphaFoldDB" id="A0A173SV45"/>
<keyword evidence="4" id="KW-0067">ATP-binding</keyword>
<feature type="domain" description="AAA" evidence="1">
    <location>
        <begin position="23"/>
        <end position="153"/>
    </location>
</feature>
<dbReference type="RefSeq" id="WP_055258588.1">
    <property type="nucleotide sequence ID" value="NZ_CP193929.1"/>
</dbReference>
<evidence type="ECO:0000313" key="5">
    <source>
        <dbReference type="Proteomes" id="UP000095598"/>
    </source>
</evidence>
<keyword evidence="4" id="KW-0547">Nucleotide-binding</keyword>
<dbReference type="Proteomes" id="UP000095598">
    <property type="component" value="Unassembled WGS sequence"/>
</dbReference>
<dbReference type="InterPro" id="IPR027417">
    <property type="entry name" value="P-loop_NTPase"/>
</dbReference>
<dbReference type="PANTHER" id="PTHR33295">
    <property type="entry name" value="ATPASE"/>
    <property type="match status" value="1"/>
</dbReference>
<reference evidence="4" key="3">
    <citation type="submission" date="2020-02" db="EMBL/GenBank/DDBJ databases">
        <authorList>
            <person name="Littmann E."/>
            <person name="Sorbara M."/>
        </authorList>
    </citation>
    <scope>NUCLEOTIDE SEQUENCE</scope>
    <source>
        <strain evidence="4">MSK.14.57</strain>
    </source>
</reference>
<evidence type="ECO:0000313" key="3">
    <source>
        <dbReference type="EMBL" id="CUM94070.1"/>
    </source>
</evidence>
<evidence type="ECO:0000313" key="6">
    <source>
        <dbReference type="Proteomes" id="UP001644750"/>
    </source>
</evidence>
<evidence type="ECO:0000259" key="2">
    <source>
        <dbReference type="Pfam" id="PF13635"/>
    </source>
</evidence>
<sequence length="405" mass="47555">MVSKRISRDDYLNKLIAFKDKQLIKVITGIRRCGKSTIMEIYQDYLQKEMNVTKKQIIAINLEDYDFYDLRDPKKLYAYIKERLLPDQMNYIFLDEIQQCEDFPKVVDSLYIKNNVDLYVTGSNANMLSSEIATLLSGRYVEIKMLPLSFKEYVESTGNENDLQRKYTTYLENSSFPYALELAGHPKEIRDYLDGIYNTIIVKDIAQRHKITDTMMLESVTRFIFDNIGNQLSTKKIADTMTSDGRKIDVRAVEKYLAAFMESYVIYQAKRYNIKGKQYLKTLEKYYVADIGLRYMLLGSRSTDVGHILENVIYLELIRRGYDVYVGKLDDLEVDFVCMDQKRTIYYQVAATVRDEKTLKRELLPLQKIHDHYQKILLTLDEDPEADYEGIRRINALDWLIGKTE</sequence>
<dbReference type="InterPro" id="IPR041682">
    <property type="entry name" value="AAA_14"/>
</dbReference>
<dbReference type="EMBL" id="JAAITB010000001">
    <property type="protein sequence ID" value="NSJ78146.1"/>
    <property type="molecule type" value="Genomic_DNA"/>
</dbReference>
<evidence type="ECO:0000313" key="4">
    <source>
        <dbReference type="EMBL" id="NSJ78146.1"/>
    </source>
</evidence>
<feature type="domain" description="DUF4143" evidence="2">
    <location>
        <begin position="203"/>
        <end position="350"/>
    </location>
</feature>
<protein>
    <submittedName>
        <fullName evidence="4">ATP-binding protein</fullName>
    </submittedName>
</protein>
<name>A0A173SV45_ANAHA</name>
<dbReference type="InterPro" id="IPR025420">
    <property type="entry name" value="DUF4143"/>
</dbReference>
<keyword evidence="6" id="KW-1185">Reference proteome</keyword>
<dbReference type="PANTHER" id="PTHR33295:SF20">
    <property type="entry name" value="ATPASE"/>
    <property type="match status" value="1"/>
</dbReference>
<dbReference type="EMBL" id="CYXT01000010">
    <property type="protein sequence ID" value="CUM94070.1"/>
    <property type="molecule type" value="Genomic_DNA"/>
</dbReference>
<gene>
    <name evidence="3" type="ORF">ERS852425_01586</name>
    <name evidence="4" type="ORF">G5A72_00770</name>
</gene>
<dbReference type="Pfam" id="PF13635">
    <property type="entry name" value="DUF4143"/>
    <property type="match status" value="1"/>
</dbReference>
<accession>A0A173SV45</accession>
<evidence type="ECO:0000259" key="1">
    <source>
        <dbReference type="Pfam" id="PF13173"/>
    </source>
</evidence>
<dbReference type="Pfam" id="PF13173">
    <property type="entry name" value="AAA_14"/>
    <property type="match status" value="1"/>
</dbReference>
<reference evidence="3 5" key="1">
    <citation type="submission" date="2015-09" db="EMBL/GenBank/DDBJ databases">
        <authorList>
            <consortium name="Pathogen Informatics"/>
        </authorList>
    </citation>
    <scope>NUCLEOTIDE SEQUENCE [LARGE SCALE GENOMIC DNA]</scope>
    <source>
        <strain evidence="3 5">2789STDY5608868</strain>
    </source>
</reference>
<organism evidence="3 5">
    <name type="scientific">Anaerostipes hadrus</name>
    <dbReference type="NCBI Taxonomy" id="649756"/>
    <lineage>
        <taxon>Bacteria</taxon>
        <taxon>Bacillati</taxon>
        <taxon>Bacillota</taxon>
        <taxon>Clostridia</taxon>
        <taxon>Lachnospirales</taxon>
        <taxon>Lachnospiraceae</taxon>
        <taxon>Anaerostipes</taxon>
    </lineage>
</organism>